<keyword evidence="2" id="KW-1185">Reference proteome</keyword>
<accession>A0AAW1PMK3</accession>
<dbReference type="EMBL" id="JALJOQ010000017">
    <property type="protein sequence ID" value="KAK9809660.1"/>
    <property type="molecule type" value="Genomic_DNA"/>
</dbReference>
<dbReference type="AlphaFoldDB" id="A0AAW1PMK3"/>
<reference evidence="1 2" key="1">
    <citation type="journal article" date="2024" name="Nat. Commun.">
        <title>Phylogenomics reveals the evolutionary origins of lichenization in chlorophyte algae.</title>
        <authorList>
            <person name="Puginier C."/>
            <person name="Libourel C."/>
            <person name="Otte J."/>
            <person name="Skaloud P."/>
            <person name="Haon M."/>
            <person name="Grisel S."/>
            <person name="Petersen M."/>
            <person name="Berrin J.G."/>
            <person name="Delaux P.M."/>
            <person name="Dal Grande F."/>
            <person name="Keller J."/>
        </authorList>
    </citation>
    <scope>NUCLEOTIDE SEQUENCE [LARGE SCALE GENOMIC DNA]</scope>
    <source>
        <strain evidence="1 2">SAG 2036</strain>
    </source>
</reference>
<proteinExistence type="predicted"/>
<dbReference type="Proteomes" id="UP001465755">
    <property type="component" value="Unassembled WGS sequence"/>
</dbReference>
<name>A0AAW1PMK3_9CHLO</name>
<gene>
    <name evidence="1" type="ORF">WJX73_001676</name>
</gene>
<comment type="caution">
    <text evidence="1">The sequence shown here is derived from an EMBL/GenBank/DDBJ whole genome shotgun (WGS) entry which is preliminary data.</text>
</comment>
<evidence type="ECO:0000313" key="1">
    <source>
        <dbReference type="EMBL" id="KAK9809660.1"/>
    </source>
</evidence>
<protein>
    <submittedName>
        <fullName evidence="1">Uncharacterized protein</fullName>
    </submittedName>
</protein>
<sequence>MRDLALAWIAPRHAARLADFYQAGYPKLNAFLVELTLFVGGRALVSPVERRITSAWDARMSAAAEQSAVLKHNLGALRSYKLSVYRVSTDVAKWWLSLSCLWTIIRYYMPVDNGDRIMHLSRFPGYVNSDQWFMDTWDHCVQLIFLVLLCYAFRPDRFPFMKQIRSTGS</sequence>
<evidence type="ECO:0000313" key="2">
    <source>
        <dbReference type="Proteomes" id="UP001465755"/>
    </source>
</evidence>
<organism evidence="1 2">
    <name type="scientific">Symbiochloris irregularis</name>
    <dbReference type="NCBI Taxonomy" id="706552"/>
    <lineage>
        <taxon>Eukaryota</taxon>
        <taxon>Viridiplantae</taxon>
        <taxon>Chlorophyta</taxon>
        <taxon>core chlorophytes</taxon>
        <taxon>Trebouxiophyceae</taxon>
        <taxon>Trebouxiales</taxon>
        <taxon>Trebouxiaceae</taxon>
        <taxon>Symbiochloris</taxon>
    </lineage>
</organism>